<keyword evidence="7" id="KW-1185">Reference proteome</keyword>
<evidence type="ECO:0000256" key="4">
    <source>
        <dbReference type="SAM" id="Phobius"/>
    </source>
</evidence>
<dbReference type="InterPro" id="IPR027383">
    <property type="entry name" value="Znf_put"/>
</dbReference>
<keyword evidence="4" id="KW-1133">Transmembrane helix</keyword>
<keyword evidence="4" id="KW-0812">Transmembrane</keyword>
<protein>
    <recommendedName>
        <fullName evidence="5">Putative zinc-finger domain-containing protein</fullName>
    </recommendedName>
</protein>
<evidence type="ECO:0000256" key="1">
    <source>
        <dbReference type="ARBA" id="ARBA00023015"/>
    </source>
</evidence>
<evidence type="ECO:0000256" key="3">
    <source>
        <dbReference type="SAM" id="MobiDB-lite"/>
    </source>
</evidence>
<keyword evidence="4" id="KW-0472">Membrane</keyword>
<evidence type="ECO:0000259" key="5">
    <source>
        <dbReference type="Pfam" id="PF13490"/>
    </source>
</evidence>
<dbReference type="InterPro" id="IPR041916">
    <property type="entry name" value="Anti_sigma_zinc_sf"/>
</dbReference>
<accession>A0ABQ4G5M7</accession>
<evidence type="ECO:0000256" key="2">
    <source>
        <dbReference type="ARBA" id="ARBA00023163"/>
    </source>
</evidence>
<organism evidence="6 7">
    <name type="scientific">Microbispora corallina</name>
    <dbReference type="NCBI Taxonomy" id="83302"/>
    <lineage>
        <taxon>Bacteria</taxon>
        <taxon>Bacillati</taxon>
        <taxon>Actinomycetota</taxon>
        <taxon>Actinomycetes</taxon>
        <taxon>Streptosporangiales</taxon>
        <taxon>Streptosporangiaceae</taxon>
        <taxon>Microbispora</taxon>
    </lineage>
</organism>
<feature type="region of interest" description="Disordered" evidence="3">
    <location>
        <begin position="116"/>
        <end position="136"/>
    </location>
</feature>
<keyword evidence="1" id="KW-0805">Transcription regulation</keyword>
<dbReference type="Gene3D" id="1.10.10.1320">
    <property type="entry name" value="Anti-sigma factor, zinc-finger domain"/>
    <property type="match status" value="1"/>
</dbReference>
<dbReference type="EMBL" id="BOOC01000030">
    <property type="protein sequence ID" value="GIH42391.1"/>
    <property type="molecule type" value="Genomic_DNA"/>
</dbReference>
<sequence>MTCDEVRISLGVYVLGALDADEAAEVEAHLDGCPACQAELAELSGLPPLLSRVSADEIAHASAPPHAVLDRLLAASARRNRRSRVLLSLAASVVVAALGGTAWLAAAQGDREAVTASGSVASSVPSATPAPAADSRIMDAPADSSAVAPKAKLLQQGPVLVGRNGDMRLEIRLTPEAGGTRVAAEVYGVPEGTVCTLRAVDRGGAVTPVASWSVGPATYGTERTTTFEGSTALQATEISRFVLGTPDGRTLVTVRV</sequence>
<gene>
    <name evidence="6" type="ORF">Mco01_53910</name>
</gene>
<feature type="domain" description="Putative zinc-finger" evidence="5">
    <location>
        <begin position="3"/>
        <end position="37"/>
    </location>
</feature>
<name>A0ABQ4G5M7_9ACTN</name>
<proteinExistence type="predicted"/>
<dbReference type="Proteomes" id="UP000603904">
    <property type="component" value="Unassembled WGS sequence"/>
</dbReference>
<keyword evidence="2" id="KW-0804">Transcription</keyword>
<comment type="caution">
    <text evidence="6">The sequence shown here is derived from an EMBL/GenBank/DDBJ whole genome shotgun (WGS) entry which is preliminary data.</text>
</comment>
<reference evidence="6 7" key="1">
    <citation type="submission" date="2021-01" db="EMBL/GenBank/DDBJ databases">
        <title>Whole genome shotgun sequence of Microbispora corallina NBRC 16416.</title>
        <authorList>
            <person name="Komaki H."/>
            <person name="Tamura T."/>
        </authorList>
    </citation>
    <scope>NUCLEOTIDE SEQUENCE [LARGE SCALE GENOMIC DNA]</scope>
    <source>
        <strain evidence="6 7">NBRC 16416</strain>
    </source>
</reference>
<dbReference type="RefSeq" id="WP_204059608.1">
    <property type="nucleotide sequence ID" value="NZ_BAAAGP010000017.1"/>
</dbReference>
<feature type="transmembrane region" description="Helical" evidence="4">
    <location>
        <begin position="85"/>
        <end position="106"/>
    </location>
</feature>
<feature type="compositionally biased region" description="Low complexity" evidence="3">
    <location>
        <begin position="116"/>
        <end position="133"/>
    </location>
</feature>
<evidence type="ECO:0000313" key="7">
    <source>
        <dbReference type="Proteomes" id="UP000603904"/>
    </source>
</evidence>
<evidence type="ECO:0000313" key="6">
    <source>
        <dbReference type="EMBL" id="GIH42391.1"/>
    </source>
</evidence>
<dbReference type="Pfam" id="PF13490">
    <property type="entry name" value="zf-HC2"/>
    <property type="match status" value="1"/>
</dbReference>